<sequence length="230" mass="24491">MHDEHGRVSARVRDRLLQAVAFGAALAGTATLAAPVIHHGAIGRPAAVFGPAQHAAFTAYRPAPEQLVWEGADIDGDGQPDFANPTGKDTRKTDAYGCGEFGARRDAGERKHEGVDFMADAGQPLVAPISGYVSKIGYAYAGDENLKFVEITNPALRYEARVFYIDPSVAVGQTVAVGRPIGTHHSLEQKYPGGMTDHVHLELIDTHGQRIDATHMITARYEPAAGAGRG</sequence>
<organism evidence="7 8">
    <name type="scientific">Phenylobacterium hankyongense</name>
    <dbReference type="NCBI Taxonomy" id="1813876"/>
    <lineage>
        <taxon>Bacteria</taxon>
        <taxon>Pseudomonadati</taxon>
        <taxon>Pseudomonadota</taxon>
        <taxon>Alphaproteobacteria</taxon>
        <taxon>Caulobacterales</taxon>
        <taxon>Caulobacteraceae</taxon>
        <taxon>Phenylobacterium</taxon>
    </lineage>
</organism>
<dbReference type="CDD" id="cd12797">
    <property type="entry name" value="M23_peptidase"/>
    <property type="match status" value="1"/>
</dbReference>
<dbReference type="InterPro" id="IPR011055">
    <property type="entry name" value="Dup_hybrid_motif"/>
</dbReference>
<comment type="caution">
    <text evidence="7">The sequence shown here is derived from an EMBL/GenBank/DDBJ whole genome shotgun (WGS) entry which is preliminary data.</text>
</comment>
<dbReference type="SUPFAM" id="SSF51261">
    <property type="entry name" value="Duplicated hybrid motif"/>
    <property type="match status" value="1"/>
</dbReference>
<evidence type="ECO:0000256" key="2">
    <source>
        <dbReference type="ARBA" id="ARBA00022729"/>
    </source>
</evidence>
<dbReference type="RefSeq" id="WP_111457703.1">
    <property type="nucleotide sequence ID" value="NZ_QFYP01000001.1"/>
</dbReference>
<name>A0A328AZ70_9CAUL</name>
<dbReference type="Pfam" id="PF01551">
    <property type="entry name" value="Peptidase_M23"/>
    <property type="match status" value="1"/>
</dbReference>
<keyword evidence="4" id="KW-1015">Disulfide bond</keyword>
<dbReference type="InterPro" id="IPR008663">
    <property type="entry name" value="LECT2"/>
</dbReference>
<accession>A0A328AZ70</accession>
<proteinExistence type="inferred from homology"/>
<keyword evidence="1" id="KW-0479">Metal-binding</keyword>
<keyword evidence="2" id="KW-0732">Signal</keyword>
<comment type="similarity">
    <text evidence="5">Belongs to the LECT2/MIM-1 family.</text>
</comment>
<dbReference type="Gene3D" id="2.70.70.10">
    <property type="entry name" value="Glucose Permease (Domain IIA)"/>
    <property type="match status" value="1"/>
</dbReference>
<keyword evidence="8" id="KW-1185">Reference proteome</keyword>
<evidence type="ECO:0000313" key="7">
    <source>
        <dbReference type="EMBL" id="RAK60410.1"/>
    </source>
</evidence>
<dbReference type="InterPro" id="IPR016047">
    <property type="entry name" value="M23ase_b-sheet_dom"/>
</dbReference>
<dbReference type="EMBL" id="QFYP01000001">
    <property type="protein sequence ID" value="RAK60410.1"/>
    <property type="molecule type" value="Genomic_DNA"/>
</dbReference>
<evidence type="ECO:0000259" key="6">
    <source>
        <dbReference type="Pfam" id="PF01551"/>
    </source>
</evidence>
<evidence type="ECO:0000256" key="4">
    <source>
        <dbReference type="ARBA" id="ARBA00023157"/>
    </source>
</evidence>
<dbReference type="AlphaFoldDB" id="A0A328AZ70"/>
<dbReference type="GO" id="GO:0046872">
    <property type="term" value="F:metal ion binding"/>
    <property type="evidence" value="ECO:0007669"/>
    <property type="project" value="UniProtKB-KW"/>
</dbReference>
<feature type="domain" description="M23ase beta-sheet core" evidence="6">
    <location>
        <begin position="111"/>
        <end position="212"/>
    </location>
</feature>
<evidence type="ECO:0000256" key="3">
    <source>
        <dbReference type="ARBA" id="ARBA00022833"/>
    </source>
</evidence>
<dbReference type="Proteomes" id="UP000249842">
    <property type="component" value="Unassembled WGS sequence"/>
</dbReference>
<gene>
    <name evidence="7" type="ORF">DJ021_11630</name>
</gene>
<keyword evidence="3" id="KW-0862">Zinc</keyword>
<dbReference type="PANTHER" id="PTHR11329">
    <property type="entry name" value="LEUKOCYTE CELL-DERIVED CHEMOTAXIN 2"/>
    <property type="match status" value="1"/>
</dbReference>
<evidence type="ECO:0000256" key="1">
    <source>
        <dbReference type="ARBA" id="ARBA00022723"/>
    </source>
</evidence>
<protein>
    <submittedName>
        <fullName evidence="7">M23 family peptidase</fullName>
    </submittedName>
</protein>
<dbReference type="OrthoDB" id="9810477at2"/>
<evidence type="ECO:0000256" key="5">
    <source>
        <dbReference type="ARBA" id="ARBA00024361"/>
    </source>
</evidence>
<evidence type="ECO:0000313" key="8">
    <source>
        <dbReference type="Proteomes" id="UP000249842"/>
    </source>
</evidence>
<dbReference type="PANTHER" id="PTHR11329:SF0">
    <property type="entry name" value="LEUKOCYTE CELL-DERIVED CHEMOTAXIN-2"/>
    <property type="match status" value="1"/>
</dbReference>
<reference evidence="8" key="1">
    <citation type="submission" date="2018-05" db="EMBL/GenBank/DDBJ databases">
        <authorList>
            <person name="Li X."/>
        </authorList>
    </citation>
    <scope>NUCLEOTIDE SEQUENCE [LARGE SCALE GENOMIC DNA]</scope>
    <source>
        <strain evidence="8">HKS-05</strain>
    </source>
</reference>